<name>A0A6G1J319_9PLEO</name>
<dbReference type="Proteomes" id="UP000799291">
    <property type="component" value="Unassembled WGS sequence"/>
</dbReference>
<evidence type="ECO:0000313" key="3">
    <source>
        <dbReference type="Proteomes" id="UP000799291"/>
    </source>
</evidence>
<evidence type="ECO:0000256" key="1">
    <source>
        <dbReference type="SAM" id="MobiDB-lite"/>
    </source>
</evidence>
<dbReference type="AlphaFoldDB" id="A0A6G1J319"/>
<keyword evidence="3" id="KW-1185">Reference proteome</keyword>
<dbReference type="EMBL" id="MU005580">
    <property type="protein sequence ID" value="KAF2684916.1"/>
    <property type="molecule type" value="Genomic_DNA"/>
</dbReference>
<feature type="region of interest" description="Disordered" evidence="1">
    <location>
        <begin position="26"/>
        <end position="67"/>
    </location>
</feature>
<protein>
    <submittedName>
        <fullName evidence="2">Uncharacterized protein</fullName>
    </submittedName>
</protein>
<evidence type="ECO:0000313" key="2">
    <source>
        <dbReference type="EMBL" id="KAF2684916.1"/>
    </source>
</evidence>
<proteinExistence type="predicted"/>
<sequence>MVLITSFPFFPSLPLSQILPRLHKSLPTPLTPNLNRRPKPPNNAPPTRNSRAPKKPKWASRSTSARAKRILRAQLARGG</sequence>
<organism evidence="2 3">
    <name type="scientific">Lentithecium fluviatile CBS 122367</name>
    <dbReference type="NCBI Taxonomy" id="1168545"/>
    <lineage>
        <taxon>Eukaryota</taxon>
        <taxon>Fungi</taxon>
        <taxon>Dikarya</taxon>
        <taxon>Ascomycota</taxon>
        <taxon>Pezizomycotina</taxon>
        <taxon>Dothideomycetes</taxon>
        <taxon>Pleosporomycetidae</taxon>
        <taxon>Pleosporales</taxon>
        <taxon>Massarineae</taxon>
        <taxon>Lentitheciaceae</taxon>
        <taxon>Lentithecium</taxon>
    </lineage>
</organism>
<reference evidence="2" key="1">
    <citation type="journal article" date="2020" name="Stud. Mycol.">
        <title>101 Dothideomycetes genomes: a test case for predicting lifestyles and emergence of pathogens.</title>
        <authorList>
            <person name="Haridas S."/>
            <person name="Albert R."/>
            <person name="Binder M."/>
            <person name="Bloem J."/>
            <person name="Labutti K."/>
            <person name="Salamov A."/>
            <person name="Andreopoulos B."/>
            <person name="Baker S."/>
            <person name="Barry K."/>
            <person name="Bills G."/>
            <person name="Bluhm B."/>
            <person name="Cannon C."/>
            <person name="Castanera R."/>
            <person name="Culley D."/>
            <person name="Daum C."/>
            <person name="Ezra D."/>
            <person name="Gonzalez J."/>
            <person name="Henrissat B."/>
            <person name="Kuo A."/>
            <person name="Liang C."/>
            <person name="Lipzen A."/>
            <person name="Lutzoni F."/>
            <person name="Magnuson J."/>
            <person name="Mondo S."/>
            <person name="Nolan M."/>
            <person name="Ohm R."/>
            <person name="Pangilinan J."/>
            <person name="Park H.-J."/>
            <person name="Ramirez L."/>
            <person name="Alfaro M."/>
            <person name="Sun H."/>
            <person name="Tritt A."/>
            <person name="Yoshinaga Y."/>
            <person name="Zwiers L.-H."/>
            <person name="Turgeon B."/>
            <person name="Goodwin S."/>
            <person name="Spatafora J."/>
            <person name="Crous P."/>
            <person name="Grigoriev I."/>
        </authorList>
    </citation>
    <scope>NUCLEOTIDE SEQUENCE</scope>
    <source>
        <strain evidence="2">CBS 122367</strain>
    </source>
</reference>
<gene>
    <name evidence="2" type="ORF">K458DRAFT_28267</name>
</gene>
<accession>A0A6G1J319</accession>